<organism evidence="14 15">
    <name type="scientific">Vermiconidia calcicola</name>
    <dbReference type="NCBI Taxonomy" id="1690605"/>
    <lineage>
        <taxon>Eukaryota</taxon>
        <taxon>Fungi</taxon>
        <taxon>Dikarya</taxon>
        <taxon>Ascomycota</taxon>
        <taxon>Pezizomycotina</taxon>
        <taxon>Dothideomycetes</taxon>
        <taxon>Dothideomycetidae</taxon>
        <taxon>Mycosphaerellales</taxon>
        <taxon>Extremaceae</taxon>
        <taxon>Vermiconidia</taxon>
    </lineage>
</organism>
<feature type="compositionally biased region" description="Polar residues" evidence="10">
    <location>
        <begin position="85"/>
        <end position="95"/>
    </location>
</feature>
<dbReference type="Gene3D" id="3.30.40.10">
    <property type="entry name" value="Zinc/RING finger domain, C3HC4 (zinc finger)"/>
    <property type="match status" value="1"/>
</dbReference>
<keyword evidence="6" id="KW-0347">Helicase</keyword>
<feature type="compositionally biased region" description="Basic and acidic residues" evidence="10">
    <location>
        <begin position="42"/>
        <end position="56"/>
    </location>
</feature>
<dbReference type="CDD" id="cd18008">
    <property type="entry name" value="DEXDc_SHPRH-like"/>
    <property type="match status" value="1"/>
</dbReference>
<dbReference type="Pfam" id="PF00176">
    <property type="entry name" value="SNF2-rel_dom"/>
    <property type="match status" value="1"/>
</dbReference>
<feature type="compositionally biased region" description="Polar residues" evidence="10">
    <location>
        <begin position="191"/>
        <end position="226"/>
    </location>
</feature>
<dbReference type="SMART" id="SM00487">
    <property type="entry name" value="DEXDc"/>
    <property type="match status" value="1"/>
</dbReference>
<evidence type="ECO:0000256" key="2">
    <source>
        <dbReference type="ARBA" id="ARBA00022723"/>
    </source>
</evidence>
<keyword evidence="2" id="KW-0479">Metal-binding</keyword>
<dbReference type="PANTHER" id="PTHR45626">
    <property type="entry name" value="TRANSCRIPTION TERMINATION FACTOR 2-RELATED"/>
    <property type="match status" value="1"/>
</dbReference>
<dbReference type="Pfam" id="PF00271">
    <property type="entry name" value="Helicase_C"/>
    <property type="match status" value="1"/>
</dbReference>
<dbReference type="GO" id="GO:0000724">
    <property type="term" value="P:double-strand break repair via homologous recombination"/>
    <property type="evidence" value="ECO:0007669"/>
    <property type="project" value="TreeGrafter"/>
</dbReference>
<dbReference type="InterPro" id="IPR027370">
    <property type="entry name" value="Znf-RING_euk"/>
</dbReference>
<feature type="compositionally biased region" description="Basic residues" evidence="10">
    <location>
        <begin position="101"/>
        <end position="110"/>
    </location>
</feature>
<dbReference type="CDD" id="cd18793">
    <property type="entry name" value="SF2_C_SNF"/>
    <property type="match status" value="1"/>
</dbReference>
<feature type="region of interest" description="Disordered" evidence="10">
    <location>
        <begin position="35"/>
        <end position="150"/>
    </location>
</feature>
<protein>
    <submittedName>
        <fullName evidence="14">Uncharacterized protein</fullName>
    </submittedName>
</protein>
<dbReference type="Gene3D" id="3.40.50.10810">
    <property type="entry name" value="Tandem AAA-ATPase domain"/>
    <property type="match status" value="1"/>
</dbReference>
<dbReference type="PROSITE" id="PS50089">
    <property type="entry name" value="ZF_RING_2"/>
    <property type="match status" value="1"/>
</dbReference>
<dbReference type="InterPro" id="IPR050628">
    <property type="entry name" value="SNF2_RAD54_helicase_TF"/>
</dbReference>
<dbReference type="SMART" id="SM00490">
    <property type="entry name" value="HELICc"/>
    <property type="match status" value="1"/>
</dbReference>
<feature type="domain" description="Helicase C-terminal" evidence="13">
    <location>
        <begin position="951"/>
        <end position="1138"/>
    </location>
</feature>
<comment type="similarity">
    <text evidence="1">Belongs to the SNF2/RAD54 helicase family.</text>
</comment>
<dbReference type="GO" id="GO:0005524">
    <property type="term" value="F:ATP binding"/>
    <property type="evidence" value="ECO:0007669"/>
    <property type="project" value="UniProtKB-KW"/>
</dbReference>
<evidence type="ECO:0000256" key="5">
    <source>
        <dbReference type="ARBA" id="ARBA00022801"/>
    </source>
</evidence>
<evidence type="ECO:0000259" key="11">
    <source>
        <dbReference type="PROSITE" id="PS50089"/>
    </source>
</evidence>
<dbReference type="Proteomes" id="UP001345827">
    <property type="component" value="Unassembled WGS sequence"/>
</dbReference>
<dbReference type="InterPro" id="IPR017907">
    <property type="entry name" value="Znf_RING_CS"/>
</dbReference>
<feature type="compositionally biased region" description="Basic and acidic residues" evidence="10">
    <location>
        <begin position="172"/>
        <end position="183"/>
    </location>
</feature>
<keyword evidence="3" id="KW-0547">Nucleotide-binding</keyword>
<dbReference type="GO" id="GO:0005634">
    <property type="term" value="C:nucleus"/>
    <property type="evidence" value="ECO:0007669"/>
    <property type="project" value="TreeGrafter"/>
</dbReference>
<name>A0AAV9Q6R1_9PEZI</name>
<dbReference type="PANTHER" id="PTHR45626:SF16">
    <property type="entry name" value="ATP-DEPENDENT HELICASE ULS1"/>
    <property type="match status" value="1"/>
</dbReference>
<keyword evidence="15" id="KW-1185">Reference proteome</keyword>
<feature type="compositionally biased region" description="Low complexity" evidence="10">
    <location>
        <begin position="234"/>
        <end position="250"/>
    </location>
</feature>
<dbReference type="InterPro" id="IPR000330">
    <property type="entry name" value="SNF2_N"/>
</dbReference>
<dbReference type="Gene3D" id="3.40.50.300">
    <property type="entry name" value="P-loop containing nucleotide triphosphate hydrolases"/>
    <property type="match status" value="1"/>
</dbReference>
<feature type="region of interest" description="Disordered" evidence="10">
    <location>
        <begin position="172"/>
        <end position="312"/>
    </location>
</feature>
<accession>A0AAV9Q6R1</accession>
<evidence type="ECO:0000259" key="13">
    <source>
        <dbReference type="PROSITE" id="PS51194"/>
    </source>
</evidence>
<dbReference type="EMBL" id="JAXLQG010000011">
    <property type="protein sequence ID" value="KAK5534686.1"/>
    <property type="molecule type" value="Genomic_DNA"/>
</dbReference>
<dbReference type="InterPro" id="IPR027417">
    <property type="entry name" value="P-loop_NTPase"/>
</dbReference>
<evidence type="ECO:0000256" key="8">
    <source>
        <dbReference type="ARBA" id="ARBA00022840"/>
    </source>
</evidence>
<evidence type="ECO:0000256" key="10">
    <source>
        <dbReference type="SAM" id="MobiDB-lite"/>
    </source>
</evidence>
<evidence type="ECO:0000259" key="12">
    <source>
        <dbReference type="PROSITE" id="PS51192"/>
    </source>
</evidence>
<feature type="region of interest" description="Disordered" evidence="10">
    <location>
        <begin position="1080"/>
        <end position="1099"/>
    </location>
</feature>
<dbReference type="InterPro" id="IPR001650">
    <property type="entry name" value="Helicase_C-like"/>
</dbReference>
<dbReference type="PROSITE" id="PS00518">
    <property type="entry name" value="ZF_RING_1"/>
    <property type="match status" value="1"/>
</dbReference>
<dbReference type="SUPFAM" id="SSF52540">
    <property type="entry name" value="P-loop containing nucleoside triphosphate hydrolases"/>
    <property type="match status" value="2"/>
</dbReference>
<feature type="domain" description="Helicase ATP-binding" evidence="12">
    <location>
        <begin position="425"/>
        <end position="609"/>
    </location>
</feature>
<dbReference type="Pfam" id="PF13445">
    <property type="entry name" value="zf-RING_UBOX"/>
    <property type="match status" value="1"/>
</dbReference>
<evidence type="ECO:0000256" key="9">
    <source>
        <dbReference type="PROSITE-ProRule" id="PRU00175"/>
    </source>
</evidence>
<dbReference type="InterPro" id="IPR001841">
    <property type="entry name" value="Znf_RING"/>
</dbReference>
<evidence type="ECO:0000256" key="4">
    <source>
        <dbReference type="ARBA" id="ARBA00022771"/>
    </source>
</evidence>
<evidence type="ECO:0000256" key="3">
    <source>
        <dbReference type="ARBA" id="ARBA00022741"/>
    </source>
</evidence>
<feature type="domain" description="RING-type" evidence="11">
    <location>
        <begin position="770"/>
        <end position="815"/>
    </location>
</feature>
<dbReference type="PROSITE" id="PS51194">
    <property type="entry name" value="HELICASE_CTER"/>
    <property type="match status" value="1"/>
</dbReference>
<dbReference type="SMART" id="SM00184">
    <property type="entry name" value="RING"/>
    <property type="match status" value="1"/>
</dbReference>
<keyword evidence="5" id="KW-0378">Hydrolase</keyword>
<feature type="region of interest" description="Disordered" evidence="10">
    <location>
        <begin position="836"/>
        <end position="913"/>
    </location>
</feature>
<evidence type="ECO:0000256" key="7">
    <source>
        <dbReference type="ARBA" id="ARBA00022833"/>
    </source>
</evidence>
<dbReference type="GO" id="GO:0016787">
    <property type="term" value="F:hydrolase activity"/>
    <property type="evidence" value="ECO:0007669"/>
    <property type="project" value="UniProtKB-KW"/>
</dbReference>
<gene>
    <name evidence="14" type="ORF">LTR25_006718</name>
</gene>
<keyword evidence="8" id="KW-0067">ATP-binding</keyword>
<evidence type="ECO:0000256" key="6">
    <source>
        <dbReference type="ARBA" id="ARBA00022806"/>
    </source>
</evidence>
<dbReference type="GO" id="GO:0008094">
    <property type="term" value="F:ATP-dependent activity, acting on DNA"/>
    <property type="evidence" value="ECO:0007669"/>
    <property type="project" value="TreeGrafter"/>
</dbReference>
<evidence type="ECO:0000256" key="1">
    <source>
        <dbReference type="ARBA" id="ARBA00007025"/>
    </source>
</evidence>
<dbReference type="CDD" id="cd16449">
    <property type="entry name" value="RING-HC"/>
    <property type="match status" value="1"/>
</dbReference>
<proteinExistence type="inferred from homology"/>
<dbReference type="GO" id="GO:0008270">
    <property type="term" value="F:zinc ion binding"/>
    <property type="evidence" value="ECO:0007669"/>
    <property type="project" value="UniProtKB-KW"/>
</dbReference>
<feature type="compositionally biased region" description="Basic residues" evidence="10">
    <location>
        <begin position="889"/>
        <end position="904"/>
    </location>
</feature>
<dbReference type="InterPro" id="IPR013083">
    <property type="entry name" value="Znf_RING/FYVE/PHD"/>
</dbReference>
<keyword evidence="4 9" id="KW-0863">Zinc-finger</keyword>
<reference evidence="14 15" key="1">
    <citation type="submission" date="2023-06" db="EMBL/GenBank/DDBJ databases">
        <title>Black Yeasts Isolated from many extreme environments.</title>
        <authorList>
            <person name="Coleine C."/>
            <person name="Stajich J.E."/>
            <person name="Selbmann L."/>
        </authorList>
    </citation>
    <scope>NUCLEOTIDE SEQUENCE [LARGE SCALE GENOMIC DNA]</scope>
    <source>
        <strain evidence="14 15">CCFEE 5887</strain>
    </source>
</reference>
<dbReference type="SUPFAM" id="SSF57850">
    <property type="entry name" value="RING/U-box"/>
    <property type="match status" value="1"/>
</dbReference>
<dbReference type="InterPro" id="IPR049730">
    <property type="entry name" value="SNF2/RAD54-like_C"/>
</dbReference>
<keyword evidence="7" id="KW-0862">Zinc</keyword>
<sequence>MAEDPDPTLIGEIEDIRDDIVFRRGLIASLKEMGADEAENDIQEHEAQIRSQEKRLRALQPPSQTNNNPSASRGMQRMTPATERPGSSHSWTSEGSMPHRGQTHISRKRQRGDFGYDEDANESSYKSRRTTPSSVLTAAASPADSNASLDSLPEFNSLFSSTEEATRAREFWTQHEERKRQEEADAELARTLSQQWSQDDTGGSTQESSFARPSEYTQRFLTTDGTINRRPATSSVDNGESSSSSINHASTPMSRPQAASNPTQSEPLTATFRKPIKDGSTPAIPNRFRPQASPHLDSSIMPGSFPGPQPLLSTGGASVYDLTSYNSPTSALGSSTRPYDLTQPYGGSSSLQPFHPLGASSMADPYAHLRDQFTDPTKTKEEIEELLKQIRPDEEFSSKEVSEQPRALSATMMPHQMYGLTWMQKMEEGTNKGGILADDMGLGKTIQSIALILSRPPAETQHRPTLVVAPVALMHQWKRELEKMVKPRHHLNVFVLHGQTRTTTWSALRAYDVVLTTYGLLASELKRKLDWEEKVKRVPGTREECPVLGERSHFHRVILDEAQNIKNHRAKAAFAACRIKADHRWALSGTPMQNNVEEMFSLVKFCRIRPYCEWERFRKDISGPLKSRWGDGKDKGMRTLQALLRAILLRRTKQSKIDGQPILQLPDKNTTEDRVAFNEDELTFYKALETKAQIQINKYIQKGSMGQNYSHALVLLLRLRQACCHPHLVTQSKDFIQAAGNLDTNDLITNAVQLDQKVVQRLKEVDCFECPICMDVDENPALFPCGHTLCSDCLSRLVDQATNDTEGRPKCPHCRAQIDANKITDVVSFHRVHCPDREGVEPLEQDNVGSDSDSETDSEADDDDSDEGDDLSGFIVPDDFEESSASVSRGKKPAKQATRKKRSKPKDTMKSRDAFKSLAQLRKEGLRNKHAKRKYLRRLRKNFVTSAKIERTIQLLEEIKSRGENEKTIIFSTFTSFLDLLEVPLSDHKGFRHYVRYDGSMSSVDRNNAVLEFTDNVNCTVILVSLKAGNSGLNLTAANHVVMLDPFWNPFVEYQAADRCYRIGQKREVTVHRVLIGESDEAQPAAPAPEPDPESSSKGFTVEDRILALQERKRRLVETALDETAGRDVARLGVRELGYLFGLNQL</sequence>
<feature type="compositionally biased region" description="Acidic residues" evidence="10">
    <location>
        <begin position="852"/>
        <end position="870"/>
    </location>
</feature>
<evidence type="ECO:0000313" key="15">
    <source>
        <dbReference type="Proteomes" id="UP001345827"/>
    </source>
</evidence>
<feature type="compositionally biased region" description="Polar residues" evidence="10">
    <location>
        <begin position="251"/>
        <end position="268"/>
    </location>
</feature>
<feature type="compositionally biased region" description="Polar residues" evidence="10">
    <location>
        <begin position="61"/>
        <end position="73"/>
    </location>
</feature>
<dbReference type="InterPro" id="IPR014001">
    <property type="entry name" value="Helicase_ATP-bd"/>
</dbReference>
<dbReference type="GO" id="GO:0005737">
    <property type="term" value="C:cytoplasm"/>
    <property type="evidence" value="ECO:0007669"/>
    <property type="project" value="TreeGrafter"/>
</dbReference>
<dbReference type="PROSITE" id="PS51192">
    <property type="entry name" value="HELICASE_ATP_BIND_1"/>
    <property type="match status" value="1"/>
</dbReference>
<dbReference type="AlphaFoldDB" id="A0AAV9Q6R1"/>
<dbReference type="GO" id="GO:0004386">
    <property type="term" value="F:helicase activity"/>
    <property type="evidence" value="ECO:0007669"/>
    <property type="project" value="UniProtKB-KW"/>
</dbReference>
<comment type="caution">
    <text evidence="14">The sequence shown here is derived from an EMBL/GenBank/DDBJ whole genome shotgun (WGS) entry which is preliminary data.</text>
</comment>
<dbReference type="InterPro" id="IPR038718">
    <property type="entry name" value="SNF2-like_sf"/>
</dbReference>
<evidence type="ECO:0000313" key="14">
    <source>
        <dbReference type="EMBL" id="KAK5534686.1"/>
    </source>
</evidence>